<evidence type="ECO:0000313" key="2">
    <source>
        <dbReference type="EMBL" id="KHD75738.1"/>
    </source>
</evidence>
<evidence type="ECO:0000313" key="3">
    <source>
        <dbReference type="Proteomes" id="UP000054537"/>
    </source>
</evidence>
<proteinExistence type="predicted"/>
<keyword evidence="3" id="KW-1185">Reference proteome</keyword>
<feature type="region of interest" description="Disordered" evidence="1">
    <location>
        <begin position="131"/>
        <end position="174"/>
    </location>
</feature>
<dbReference type="EMBL" id="JRTT01000024">
    <property type="protein sequence ID" value="KHD75738.1"/>
    <property type="molecule type" value="Genomic_DNA"/>
</dbReference>
<protein>
    <submittedName>
        <fullName evidence="2">Uncharacterized protein</fullName>
    </submittedName>
</protein>
<reference evidence="2 3" key="1">
    <citation type="submission" date="2014-10" db="EMBL/GenBank/DDBJ databases">
        <title>Draft genome sequence of Actinoplanes utahensis NRRL 12052.</title>
        <authorList>
            <person name="Velasco-Bucheli B."/>
            <person name="del Cerro C."/>
            <person name="Hormigo D."/>
            <person name="Garcia J.L."/>
            <person name="Acebal C."/>
            <person name="Arroyo M."/>
            <person name="de la Mata I."/>
        </authorList>
    </citation>
    <scope>NUCLEOTIDE SEQUENCE [LARGE SCALE GENOMIC DNA]</scope>
    <source>
        <strain evidence="2 3">NRRL 12052</strain>
    </source>
</reference>
<evidence type="ECO:0000256" key="1">
    <source>
        <dbReference type="SAM" id="MobiDB-lite"/>
    </source>
</evidence>
<feature type="compositionally biased region" description="Basic and acidic residues" evidence="1">
    <location>
        <begin position="131"/>
        <end position="140"/>
    </location>
</feature>
<dbReference type="OrthoDB" id="135105at2"/>
<accession>A0A0A6UKY2</accession>
<dbReference type="RefSeq" id="WP_043526869.1">
    <property type="nucleotide sequence ID" value="NZ_BAABKU010000030.1"/>
</dbReference>
<dbReference type="AlphaFoldDB" id="A0A0A6UKY2"/>
<gene>
    <name evidence="2" type="ORF">MB27_21215</name>
</gene>
<dbReference type="eggNOG" id="COG5635">
    <property type="taxonomic scope" value="Bacteria"/>
</dbReference>
<comment type="caution">
    <text evidence="2">The sequence shown here is derived from an EMBL/GenBank/DDBJ whole genome shotgun (WGS) entry which is preliminary data.</text>
</comment>
<dbReference type="Proteomes" id="UP000054537">
    <property type="component" value="Unassembled WGS sequence"/>
</dbReference>
<name>A0A0A6UKY2_ACTUT</name>
<organism evidence="2 3">
    <name type="scientific">Actinoplanes utahensis</name>
    <dbReference type="NCBI Taxonomy" id="1869"/>
    <lineage>
        <taxon>Bacteria</taxon>
        <taxon>Bacillati</taxon>
        <taxon>Actinomycetota</taxon>
        <taxon>Actinomycetes</taxon>
        <taxon>Micromonosporales</taxon>
        <taxon>Micromonosporaceae</taxon>
        <taxon>Actinoplanes</taxon>
    </lineage>
</organism>
<sequence>MVSPTATGTLKWETVAAFVDACLGYAGRTDPGKLLPTDTDRDIWLLTWERAYPGRAPRDDADGTVEAYLTRLRERYGHLDIESLLPLDSRQEQIPIGVREVFVAQTVRSDPPPVDLPRELWQRLAESGALEGRELPDGLDRQALADLRRSYESRSRRRSRPVEPGPRPRSRGRR</sequence>
<dbReference type="STRING" id="1869.MB27_21215"/>